<keyword evidence="3 6" id="KW-0227">DNA damage</keyword>
<name>A0A814ZR64_9BILA</name>
<comment type="subcellular location">
    <subcellularLocation>
        <location evidence="1 6">Nucleus</location>
    </subcellularLocation>
</comment>
<dbReference type="GO" id="GO:0006974">
    <property type="term" value="P:DNA damage response"/>
    <property type="evidence" value="ECO:0007669"/>
    <property type="project" value="UniProtKB-KW"/>
</dbReference>
<accession>A0A814ZR64</accession>
<dbReference type="GO" id="GO:0031297">
    <property type="term" value="P:replication fork processing"/>
    <property type="evidence" value="ECO:0007669"/>
    <property type="project" value="UniProtKB-UniRule"/>
</dbReference>
<dbReference type="GO" id="GO:0000076">
    <property type="term" value="P:DNA replication checkpoint signaling"/>
    <property type="evidence" value="ECO:0007669"/>
    <property type="project" value="UniProtKB-UniRule"/>
</dbReference>
<dbReference type="EMBL" id="CAJNOO010002221">
    <property type="protein sequence ID" value="CAF1247239.1"/>
    <property type="molecule type" value="Genomic_DNA"/>
</dbReference>
<reference evidence="9" key="1">
    <citation type="submission" date="2021-02" db="EMBL/GenBank/DDBJ databases">
        <authorList>
            <person name="Nowell W R."/>
        </authorList>
    </citation>
    <scope>NUCLEOTIDE SEQUENCE</scope>
</reference>
<comment type="similarity">
    <text evidence="2 6">Belongs to the CSM3 family.</text>
</comment>
<evidence type="ECO:0000256" key="1">
    <source>
        <dbReference type="ARBA" id="ARBA00004123"/>
    </source>
</evidence>
<evidence type="ECO:0000256" key="5">
    <source>
        <dbReference type="ARBA" id="ARBA00023306"/>
    </source>
</evidence>
<evidence type="ECO:0000256" key="6">
    <source>
        <dbReference type="RuleBase" id="RU366049"/>
    </source>
</evidence>
<feature type="compositionally biased region" description="Acidic residues" evidence="7">
    <location>
        <begin position="14"/>
        <end position="24"/>
    </location>
</feature>
<dbReference type="PANTHER" id="PTHR13220:SF11">
    <property type="entry name" value="TIMELESS-INTERACTING PROTEIN"/>
    <property type="match status" value="1"/>
</dbReference>
<keyword evidence="4 6" id="KW-0539">Nucleus</keyword>
<evidence type="ECO:0000256" key="7">
    <source>
        <dbReference type="SAM" id="MobiDB-lite"/>
    </source>
</evidence>
<proteinExistence type="inferred from homology"/>
<organism evidence="9 11">
    <name type="scientific">Rotaria sordida</name>
    <dbReference type="NCBI Taxonomy" id="392033"/>
    <lineage>
        <taxon>Eukaryota</taxon>
        <taxon>Metazoa</taxon>
        <taxon>Spiralia</taxon>
        <taxon>Gnathifera</taxon>
        <taxon>Rotifera</taxon>
        <taxon>Eurotatoria</taxon>
        <taxon>Bdelloidea</taxon>
        <taxon>Philodinida</taxon>
        <taxon>Philodinidae</taxon>
        <taxon>Rotaria</taxon>
    </lineage>
</organism>
<dbReference type="InterPro" id="IPR012923">
    <property type="entry name" value="Csm3"/>
</dbReference>
<dbReference type="OrthoDB" id="437078at2759"/>
<evidence type="ECO:0000313" key="11">
    <source>
        <dbReference type="Proteomes" id="UP000663882"/>
    </source>
</evidence>
<dbReference type="GO" id="GO:0003677">
    <property type="term" value="F:DNA binding"/>
    <property type="evidence" value="ECO:0007669"/>
    <property type="project" value="TreeGrafter"/>
</dbReference>
<dbReference type="InterPro" id="IPR040038">
    <property type="entry name" value="TIPIN/Csm3/Swi3"/>
</dbReference>
<feature type="region of interest" description="Disordered" evidence="7">
    <location>
        <begin position="166"/>
        <end position="191"/>
    </location>
</feature>
<gene>
    <name evidence="10" type="ORF">OTI717_LOCUS685</name>
    <name evidence="9" type="ORF">RFH988_LOCUS26985</name>
</gene>
<dbReference type="GO" id="GO:0031298">
    <property type="term" value="C:replication fork protection complex"/>
    <property type="evidence" value="ECO:0007669"/>
    <property type="project" value="TreeGrafter"/>
</dbReference>
<dbReference type="GO" id="GO:0043111">
    <property type="term" value="P:replication fork arrest"/>
    <property type="evidence" value="ECO:0007669"/>
    <property type="project" value="TreeGrafter"/>
</dbReference>
<dbReference type="PANTHER" id="PTHR13220">
    <property type="entry name" value="TIMELESS INTERACTING-RELATED"/>
    <property type="match status" value="1"/>
</dbReference>
<keyword evidence="5 6" id="KW-0131">Cell cycle</keyword>
<evidence type="ECO:0000256" key="3">
    <source>
        <dbReference type="ARBA" id="ARBA00022763"/>
    </source>
</evidence>
<evidence type="ECO:0000259" key="8">
    <source>
        <dbReference type="Pfam" id="PF07962"/>
    </source>
</evidence>
<feature type="compositionally biased region" description="Acidic residues" evidence="7">
    <location>
        <begin position="180"/>
        <end position="191"/>
    </location>
</feature>
<comment type="caution">
    <text evidence="9">The sequence shown here is derived from an EMBL/GenBank/DDBJ whole genome shotgun (WGS) entry which is preliminary data.</text>
</comment>
<dbReference type="EMBL" id="CAJOAX010000025">
    <property type="protein sequence ID" value="CAF3483690.1"/>
    <property type="molecule type" value="Genomic_DNA"/>
</dbReference>
<protein>
    <recommendedName>
        <fullName evidence="6">TIMELESS-interacting protein</fullName>
    </recommendedName>
</protein>
<sequence length="191" mass="22126">MEIDLVNDLRRHDDDDDDESDENDEKLKKDDSENEESKKTDVESVMKKANEVAKKKVARRPRPKLDVDRLTGPRGLDELCSLFKNEKFKGKGYEFVDLDTLMHKFEYWAHRLVPHMAFDDFIEKAENLGSKKPVKNALQCLRDKLNIQTLPDDDTQAGHTLLDLLPSIDPENDNNTNNDIPDDNELNELFQ</sequence>
<comment type="function">
    <text evidence="6">Plays an important role in the control of DNA replication and the maintenance of replication fork stability.</text>
</comment>
<feature type="compositionally biased region" description="Basic and acidic residues" evidence="7">
    <location>
        <begin position="25"/>
        <end position="54"/>
    </location>
</feature>
<evidence type="ECO:0000313" key="9">
    <source>
        <dbReference type="EMBL" id="CAF1247239.1"/>
    </source>
</evidence>
<dbReference type="Pfam" id="PF07962">
    <property type="entry name" value="Swi3"/>
    <property type="match status" value="1"/>
</dbReference>
<feature type="domain" description="Chromosome segregation in meiosis protein 3" evidence="8">
    <location>
        <begin position="64"/>
        <end position="144"/>
    </location>
</feature>
<evidence type="ECO:0000313" key="10">
    <source>
        <dbReference type="EMBL" id="CAF3483690.1"/>
    </source>
</evidence>
<dbReference type="Proteomes" id="UP000663882">
    <property type="component" value="Unassembled WGS sequence"/>
</dbReference>
<feature type="region of interest" description="Disordered" evidence="7">
    <location>
        <begin position="1"/>
        <end position="63"/>
    </location>
</feature>
<evidence type="ECO:0000256" key="2">
    <source>
        <dbReference type="ARBA" id="ARBA00006075"/>
    </source>
</evidence>
<evidence type="ECO:0000256" key="4">
    <source>
        <dbReference type="ARBA" id="ARBA00023242"/>
    </source>
</evidence>
<dbReference type="Proteomes" id="UP000663823">
    <property type="component" value="Unassembled WGS sequence"/>
</dbReference>
<dbReference type="AlphaFoldDB" id="A0A814ZR64"/>